<reference evidence="1 2" key="1">
    <citation type="submission" date="2012-01" db="EMBL/GenBank/DDBJ databases">
        <title>Complete sequence of chromosome of Clostridium pasteurianum BC1.</title>
        <authorList>
            <consortium name="US DOE Joint Genome Institute"/>
            <person name="Lucas S."/>
            <person name="Han J."/>
            <person name="Lapidus A."/>
            <person name="Cheng J.-F."/>
            <person name="Goodwin L."/>
            <person name="Pitluck S."/>
            <person name="Peters L."/>
            <person name="Mikhailova N."/>
            <person name="Teshima H."/>
            <person name="Detter J.C."/>
            <person name="Han C."/>
            <person name="Tapia R."/>
            <person name="Land M."/>
            <person name="Hauser L."/>
            <person name="Kyrpides N."/>
            <person name="Ivanova N."/>
            <person name="Pagani I."/>
            <person name="Dunn J."/>
            <person name="Taghavi S."/>
            <person name="Francis A."/>
            <person name="van der Lelie D."/>
            <person name="Woyke T."/>
        </authorList>
    </citation>
    <scope>NUCLEOTIDE SEQUENCE [LARGE SCALE GENOMIC DNA]</scope>
    <source>
        <strain evidence="1 2">BC1</strain>
    </source>
</reference>
<evidence type="ECO:0000313" key="1">
    <source>
        <dbReference type="EMBL" id="AGK97368.1"/>
    </source>
</evidence>
<dbReference type="EMBL" id="CP003261">
    <property type="protein sequence ID" value="AGK97368.1"/>
    <property type="molecule type" value="Genomic_DNA"/>
</dbReference>
<dbReference type="PATRIC" id="fig|86416.3.peg.2491"/>
<evidence type="ECO:0000313" key="2">
    <source>
        <dbReference type="Proteomes" id="UP000013523"/>
    </source>
</evidence>
<accession>R4K458</accession>
<dbReference type="eggNOG" id="COG1813">
    <property type="taxonomic scope" value="Bacteria"/>
</dbReference>
<dbReference type="KEGG" id="cpas:Clopa_2507"/>
<gene>
    <name evidence="1" type="ORF">Clopa_2507</name>
</gene>
<dbReference type="Proteomes" id="UP000013523">
    <property type="component" value="Chromosome"/>
</dbReference>
<dbReference type="OrthoDB" id="1685177at2"/>
<proteinExistence type="predicted"/>
<name>R4K458_CLOPA</name>
<sequence>MSKKATKAADNIYYKARMEAAATNDKLNSREGAAELLGIDRTRLAHIELDSVCAYPEEILMMSEIYNTPEIENYYCCEQCPIGKHNVPRLEVVEIDRLTIGILSSLKDVTSIKESLIEIVADGVITEDEKPQLEYVLDSLERISIEAQKLKLWAQKNLKLII</sequence>
<dbReference type="STRING" id="86416.Clopa_2507"/>
<dbReference type="HOGENOM" id="CLU_120937_1_0_9"/>
<dbReference type="RefSeq" id="WP_015615669.1">
    <property type="nucleotide sequence ID" value="NC_021182.1"/>
</dbReference>
<keyword evidence="2" id="KW-1185">Reference proteome</keyword>
<protein>
    <submittedName>
        <fullName evidence="1">Uncharacterized protein</fullName>
    </submittedName>
</protein>
<organism evidence="1 2">
    <name type="scientific">Clostridium pasteurianum BC1</name>
    <dbReference type="NCBI Taxonomy" id="86416"/>
    <lineage>
        <taxon>Bacteria</taxon>
        <taxon>Bacillati</taxon>
        <taxon>Bacillota</taxon>
        <taxon>Clostridia</taxon>
        <taxon>Eubacteriales</taxon>
        <taxon>Clostridiaceae</taxon>
        <taxon>Clostridium</taxon>
    </lineage>
</organism>
<dbReference type="AlphaFoldDB" id="R4K458"/>